<name>A0A1Q9LI96_9PSEU</name>
<reference evidence="1 2" key="1">
    <citation type="submission" date="2016-10" db="EMBL/GenBank/DDBJ databases">
        <title>The Draft Genome Sequence of Actinokineospora bangkokensis 44EHWT reveals the biosynthetic pathway of antifungal compounds Thailandins with unusual extender unit butylmalonyl-CoA.</title>
        <authorList>
            <person name="Greule A."/>
            <person name="Intra B."/>
            <person name="Flemming S."/>
            <person name="Rommel M.G."/>
            <person name="Panbangred W."/>
            <person name="Bechthold A."/>
        </authorList>
    </citation>
    <scope>NUCLEOTIDE SEQUENCE [LARGE SCALE GENOMIC DNA]</scope>
    <source>
        <strain evidence="1 2">44EHW</strain>
    </source>
</reference>
<dbReference type="AlphaFoldDB" id="A0A1Q9LI96"/>
<dbReference type="RefSeq" id="WP_075976555.1">
    <property type="nucleotide sequence ID" value="NZ_MKQR01000020.1"/>
</dbReference>
<dbReference type="Proteomes" id="UP000186040">
    <property type="component" value="Unassembled WGS sequence"/>
</dbReference>
<keyword evidence="1" id="KW-0418">Kinase</keyword>
<protein>
    <submittedName>
        <fullName evidence="1">Uridine kinase</fullName>
    </submittedName>
</protein>
<dbReference type="Gene3D" id="3.40.50.300">
    <property type="entry name" value="P-loop containing nucleotide triphosphate hydrolases"/>
    <property type="match status" value="1"/>
</dbReference>
<keyword evidence="2" id="KW-1185">Reference proteome</keyword>
<evidence type="ECO:0000313" key="1">
    <source>
        <dbReference type="EMBL" id="OLR91714.1"/>
    </source>
</evidence>
<organism evidence="1 2">
    <name type="scientific">Actinokineospora bangkokensis</name>
    <dbReference type="NCBI Taxonomy" id="1193682"/>
    <lineage>
        <taxon>Bacteria</taxon>
        <taxon>Bacillati</taxon>
        <taxon>Actinomycetota</taxon>
        <taxon>Actinomycetes</taxon>
        <taxon>Pseudonocardiales</taxon>
        <taxon>Pseudonocardiaceae</taxon>
        <taxon>Actinokineospora</taxon>
    </lineage>
</organism>
<dbReference type="SUPFAM" id="SSF52540">
    <property type="entry name" value="P-loop containing nucleoside triphosphate hydrolases"/>
    <property type="match status" value="1"/>
</dbReference>
<dbReference type="EMBL" id="MKQR01000020">
    <property type="protein sequence ID" value="OLR91714.1"/>
    <property type="molecule type" value="Genomic_DNA"/>
</dbReference>
<gene>
    <name evidence="1" type="ORF">BJP25_25230</name>
</gene>
<comment type="caution">
    <text evidence="1">The sequence shown here is derived from an EMBL/GenBank/DDBJ whole genome shotgun (WGS) entry which is preliminary data.</text>
</comment>
<dbReference type="STRING" id="1193682.BJP25_25230"/>
<dbReference type="OrthoDB" id="3691767at2"/>
<accession>A0A1Q9LI96</accession>
<sequence>MTSSVILLAGPSGSGKSTLGARLGLPVLNLDHFYREGGDPLLPRDAAGRVDWDHPDSWHAPDALAAVVALATSGTTEVPVYEYGADRRVGSSTLALGGAPAFVAEGLFADRIAAGCAEAGVLGDALVLAPSAARTFARRFARDVAESRKAVPYLLRRGLRLWREHGAVVRRCERAGMTRCTVEQAARRCADRVRPLPEAAR</sequence>
<dbReference type="GO" id="GO:0016301">
    <property type="term" value="F:kinase activity"/>
    <property type="evidence" value="ECO:0007669"/>
    <property type="project" value="UniProtKB-KW"/>
</dbReference>
<dbReference type="InterPro" id="IPR027417">
    <property type="entry name" value="P-loop_NTPase"/>
</dbReference>
<keyword evidence="1" id="KW-0808">Transferase</keyword>
<evidence type="ECO:0000313" key="2">
    <source>
        <dbReference type="Proteomes" id="UP000186040"/>
    </source>
</evidence>
<proteinExistence type="predicted"/>